<evidence type="ECO:0000313" key="2">
    <source>
        <dbReference type="EMBL" id="EGD73194.1"/>
    </source>
</evidence>
<sequence length="415" mass="44825">MMARQQRRGAPTTAVLHVPLRLHDLSSHARSECVKGFIKTLLFQRRQIPCVYEQLKQQADELSAEETGPLRLRAKTKQFVAYVQALESLFDTLDRAVESADAAVILLGSTRVTPSEAYWIDLPHQDDPAQTSTCKQGAQPQKREDPARLSHTAPTQAMQQQVEAAPHTLHAARSSHACGAKQPAQPSSQQQQGPHMRRFVLAPPPPPPSSSGRSAPSAPSAQARRRGAMGAAVRRFLLALYAAPPEAFHMGSSAVKRTGLHVLLRTRAQPRKGSSGGAGTRDVDCDSERGCVPAGMTACSARLDVQRLFERCRRRTILRWDDDDGGGDGDESEGRDGGQNEGDDENERRDGNDGEGGHTRADGNDSARSRNDGGHGAGAMVWLACAHAPKPVHPPAVREQRTAATGSGTSTDWMM</sequence>
<feature type="region of interest" description="Disordered" evidence="1">
    <location>
        <begin position="319"/>
        <end position="377"/>
    </location>
</feature>
<feature type="compositionally biased region" description="Low complexity" evidence="1">
    <location>
        <begin position="182"/>
        <end position="192"/>
    </location>
</feature>
<dbReference type="GO" id="GO:0005634">
    <property type="term" value="C:nucleus"/>
    <property type="evidence" value="ECO:0007669"/>
    <property type="project" value="InterPro"/>
</dbReference>
<feature type="compositionally biased region" description="Polar residues" evidence="1">
    <location>
        <begin position="152"/>
        <end position="162"/>
    </location>
</feature>
<dbReference type="GeneID" id="16074804"/>
<dbReference type="PANTHER" id="PTHR15681">
    <property type="entry name" value="MAD2L1-BINDING PROTEIN"/>
    <property type="match status" value="1"/>
</dbReference>
<dbReference type="Proteomes" id="UP000007799">
    <property type="component" value="Unassembled WGS sequence"/>
</dbReference>
<evidence type="ECO:0000256" key="1">
    <source>
        <dbReference type="SAM" id="MobiDB-lite"/>
    </source>
</evidence>
<dbReference type="InParanoid" id="F2U8Z1"/>
<feature type="region of interest" description="Disordered" evidence="1">
    <location>
        <begin position="391"/>
        <end position="415"/>
    </location>
</feature>
<accession>F2U8Z1</accession>
<evidence type="ECO:0000313" key="3">
    <source>
        <dbReference type="Proteomes" id="UP000007799"/>
    </source>
</evidence>
<reference evidence="2" key="1">
    <citation type="submission" date="2009-08" db="EMBL/GenBank/DDBJ databases">
        <title>Annotation of Salpingoeca rosetta.</title>
        <authorList>
            <consortium name="The Broad Institute Genome Sequencing Platform"/>
            <person name="Russ C."/>
            <person name="Cuomo C."/>
            <person name="Burger G."/>
            <person name="Gray M.W."/>
            <person name="Holland P.W.H."/>
            <person name="King N."/>
            <person name="Lang F.B.F."/>
            <person name="Roger A.J."/>
            <person name="Ruiz-Trillo I."/>
            <person name="Young S.K."/>
            <person name="Zeng Q."/>
            <person name="Gargeya S."/>
            <person name="Alvarado L."/>
            <person name="Berlin A."/>
            <person name="Chapman S.B."/>
            <person name="Chen Z."/>
            <person name="Freedman E."/>
            <person name="Gellesch M."/>
            <person name="Goldberg J."/>
            <person name="Griggs A."/>
            <person name="Gujja S."/>
            <person name="Heilman E."/>
            <person name="Heiman D."/>
            <person name="Howarth C."/>
            <person name="Mehta T."/>
            <person name="Neiman D."/>
            <person name="Pearson M."/>
            <person name="Roberts A."/>
            <person name="Saif S."/>
            <person name="Shea T."/>
            <person name="Shenoy N."/>
            <person name="Sisk P."/>
            <person name="Stolte C."/>
            <person name="Sykes S."/>
            <person name="White J."/>
            <person name="Yandava C."/>
            <person name="Haas B."/>
            <person name="Nusbaum C."/>
            <person name="Birren B."/>
        </authorList>
    </citation>
    <scope>NUCLEOTIDE SEQUENCE [LARGE SCALE GENOMIC DNA]</scope>
    <source>
        <strain evidence="2">ATCC 50818</strain>
    </source>
</reference>
<dbReference type="GO" id="GO:0007096">
    <property type="term" value="P:regulation of exit from mitosis"/>
    <property type="evidence" value="ECO:0007669"/>
    <property type="project" value="InterPro"/>
</dbReference>
<dbReference type="InterPro" id="IPR009511">
    <property type="entry name" value="MAD1/Cdc20-bound-Mad2-bd"/>
</dbReference>
<dbReference type="PANTHER" id="PTHR15681:SF1">
    <property type="entry name" value="MAD2L1-BINDING PROTEIN"/>
    <property type="match status" value="1"/>
</dbReference>
<feature type="region of interest" description="Disordered" evidence="1">
    <location>
        <begin position="123"/>
        <end position="227"/>
    </location>
</feature>
<feature type="compositionally biased region" description="Low complexity" evidence="1">
    <location>
        <begin position="210"/>
        <end position="227"/>
    </location>
</feature>
<name>F2U8Z1_SALR5</name>
<feature type="compositionally biased region" description="Polar residues" evidence="1">
    <location>
        <begin position="128"/>
        <end position="139"/>
    </location>
</feature>
<organism evidence="3">
    <name type="scientific">Salpingoeca rosetta (strain ATCC 50818 / BSB-021)</name>
    <dbReference type="NCBI Taxonomy" id="946362"/>
    <lineage>
        <taxon>Eukaryota</taxon>
        <taxon>Choanoflagellata</taxon>
        <taxon>Craspedida</taxon>
        <taxon>Salpingoecidae</taxon>
        <taxon>Salpingoeca</taxon>
    </lineage>
</organism>
<feature type="compositionally biased region" description="Basic and acidic residues" evidence="1">
    <location>
        <begin position="346"/>
        <end position="373"/>
    </location>
</feature>
<feature type="compositionally biased region" description="Polar residues" evidence="1">
    <location>
        <begin position="402"/>
        <end position="415"/>
    </location>
</feature>
<dbReference type="OrthoDB" id="6334764at2759"/>
<feature type="region of interest" description="Disordered" evidence="1">
    <location>
        <begin position="267"/>
        <end position="286"/>
    </location>
</feature>
<dbReference type="Gene3D" id="3.30.900.20">
    <property type="match status" value="1"/>
</dbReference>
<dbReference type="AlphaFoldDB" id="F2U8Z1"/>
<dbReference type="KEGG" id="sre:PTSG_04908"/>
<protein>
    <submittedName>
        <fullName evidence="2">Uncharacterized protein</fullName>
    </submittedName>
</protein>
<proteinExistence type="predicted"/>
<gene>
    <name evidence="2" type="ORF">PTSG_04908</name>
</gene>
<dbReference type="RefSeq" id="XP_004994225.1">
    <property type="nucleotide sequence ID" value="XM_004994168.1"/>
</dbReference>
<dbReference type="InterPro" id="IPR053729">
    <property type="entry name" value="MAD2L1BP_domain_sf"/>
</dbReference>
<keyword evidence="3" id="KW-1185">Reference proteome</keyword>
<dbReference type="EMBL" id="GL832965">
    <property type="protein sequence ID" value="EGD73194.1"/>
    <property type="molecule type" value="Genomic_DNA"/>
</dbReference>
<feature type="compositionally biased region" description="Acidic residues" evidence="1">
    <location>
        <begin position="321"/>
        <end position="331"/>
    </location>
</feature>